<sequence>MRFGVETVMTSSWSGRDKGVAPQARYGPADPERGANDPRCDTRLRPPGGMGGPETRLMLDMNVYT</sequence>
<keyword evidence="3" id="KW-1185">Reference proteome</keyword>
<dbReference type="STRING" id="1223545.GS4_14_00620"/>
<evidence type="ECO:0000313" key="2">
    <source>
        <dbReference type="EMBL" id="GAC68231.1"/>
    </source>
</evidence>
<comment type="caution">
    <text evidence="2">The sequence shown here is derived from an EMBL/GenBank/DDBJ whole genome shotgun (WGS) entry which is preliminary data.</text>
</comment>
<name>M0QIV1_9ACTN</name>
<proteinExistence type="predicted"/>
<feature type="region of interest" description="Disordered" evidence="1">
    <location>
        <begin position="1"/>
        <end position="65"/>
    </location>
</feature>
<dbReference type="EMBL" id="BANX01000014">
    <property type="protein sequence ID" value="GAC68231.1"/>
    <property type="molecule type" value="Genomic_DNA"/>
</dbReference>
<gene>
    <name evidence="2" type="ORF">GS4_14_00620</name>
</gene>
<accession>M0QIV1</accession>
<feature type="compositionally biased region" description="Basic and acidic residues" evidence="1">
    <location>
        <begin position="30"/>
        <end position="44"/>
    </location>
</feature>
<evidence type="ECO:0000256" key="1">
    <source>
        <dbReference type="SAM" id="MobiDB-lite"/>
    </source>
</evidence>
<evidence type="ECO:0000313" key="3">
    <source>
        <dbReference type="Proteomes" id="UP000011666"/>
    </source>
</evidence>
<dbReference type="Proteomes" id="UP000011666">
    <property type="component" value="Unassembled WGS sequence"/>
</dbReference>
<protein>
    <submittedName>
        <fullName evidence="2">Uncharacterized protein</fullName>
    </submittedName>
</protein>
<organism evidence="2 3">
    <name type="scientific">Gordonia soli NBRC 108243</name>
    <dbReference type="NCBI Taxonomy" id="1223545"/>
    <lineage>
        <taxon>Bacteria</taxon>
        <taxon>Bacillati</taxon>
        <taxon>Actinomycetota</taxon>
        <taxon>Actinomycetes</taxon>
        <taxon>Mycobacteriales</taxon>
        <taxon>Gordoniaceae</taxon>
        <taxon>Gordonia</taxon>
    </lineage>
</organism>
<dbReference type="AlphaFoldDB" id="M0QIV1"/>
<reference evidence="2 3" key="1">
    <citation type="submission" date="2013-01" db="EMBL/GenBank/DDBJ databases">
        <title>Whole genome shotgun sequence of Gordonia soli NBRC 108243.</title>
        <authorList>
            <person name="Isaki-Nakamura S."/>
            <person name="Hosoyama A."/>
            <person name="Tsuchikane K."/>
            <person name="Ando Y."/>
            <person name="Baba S."/>
            <person name="Ohji S."/>
            <person name="Hamada M."/>
            <person name="Tamura T."/>
            <person name="Yamazoe A."/>
            <person name="Yamazaki S."/>
            <person name="Fujita N."/>
        </authorList>
    </citation>
    <scope>NUCLEOTIDE SEQUENCE [LARGE SCALE GENOMIC DNA]</scope>
    <source>
        <strain evidence="2 3">NBRC 108243</strain>
    </source>
</reference>